<organism evidence="2 3">
    <name type="scientific">Tautonia sociabilis</name>
    <dbReference type="NCBI Taxonomy" id="2080755"/>
    <lineage>
        <taxon>Bacteria</taxon>
        <taxon>Pseudomonadati</taxon>
        <taxon>Planctomycetota</taxon>
        <taxon>Planctomycetia</taxon>
        <taxon>Isosphaerales</taxon>
        <taxon>Isosphaeraceae</taxon>
        <taxon>Tautonia</taxon>
    </lineage>
</organism>
<reference evidence="2 3" key="2">
    <citation type="submission" date="2019-01" db="EMBL/GenBank/DDBJ databases">
        <title>Tautonia sociabilis, a novel thermotolerant planctomycete of Isosphaeraceae family, isolated from a 4000 m deep subterranean habitat.</title>
        <authorList>
            <person name="Kovaleva O.L."/>
            <person name="Elcheninov A.G."/>
            <person name="Van Heerden E."/>
            <person name="Toshchakov S.V."/>
            <person name="Novikov A."/>
            <person name="Bonch-Osmolovskaya E.A."/>
            <person name="Kublanov I.V."/>
        </authorList>
    </citation>
    <scope>NUCLEOTIDE SEQUENCE [LARGE SCALE GENOMIC DNA]</scope>
    <source>
        <strain evidence="2 3">GM2012</strain>
    </source>
</reference>
<dbReference type="EMBL" id="RYZH01000009">
    <property type="protein sequence ID" value="RUL88526.1"/>
    <property type="molecule type" value="Genomic_DNA"/>
</dbReference>
<accession>A0A432MN43</accession>
<dbReference type="Pfam" id="PF03692">
    <property type="entry name" value="CxxCxxCC"/>
    <property type="match status" value="1"/>
</dbReference>
<gene>
    <name evidence="2" type="ORF">TsocGM_06280</name>
</gene>
<evidence type="ECO:0000313" key="3">
    <source>
        <dbReference type="Proteomes" id="UP000280296"/>
    </source>
</evidence>
<reference evidence="2 3" key="1">
    <citation type="submission" date="2018-12" db="EMBL/GenBank/DDBJ databases">
        <authorList>
            <person name="Toschakov S.V."/>
        </authorList>
    </citation>
    <scope>NUCLEOTIDE SEQUENCE [LARGE SCALE GENOMIC DNA]</scope>
    <source>
        <strain evidence="2 3">GM2012</strain>
    </source>
</reference>
<comment type="caution">
    <text evidence="2">The sequence shown here is derived from an EMBL/GenBank/DDBJ whole genome shotgun (WGS) entry which is preliminary data.</text>
</comment>
<name>A0A432MN43_9BACT</name>
<evidence type="ECO:0008006" key="4">
    <source>
        <dbReference type="Google" id="ProtNLM"/>
    </source>
</evidence>
<feature type="region of interest" description="Disordered" evidence="1">
    <location>
        <begin position="259"/>
        <end position="279"/>
    </location>
</feature>
<feature type="region of interest" description="Disordered" evidence="1">
    <location>
        <begin position="1"/>
        <end position="36"/>
    </location>
</feature>
<dbReference type="RefSeq" id="WP_126724452.1">
    <property type="nucleotide sequence ID" value="NZ_RYZH01000009.1"/>
</dbReference>
<keyword evidence="3" id="KW-1185">Reference proteome</keyword>
<sequence>MPPPSRPSPRRQEPPAARRRRPGAGPSPGGRQDPWSLEALVRSLRDRVRSYAASHPDEPPSLWLYREIDSWAADRDDDWKRRRSSRAVLPLAPEPSCRPGCVHCCYQHVAVTPAEARLLADHLARLRPNAEVEVEALLARLSRAAEDCRRLIAEAPDPRASRLALARVRRPCPLLDERLGRCLAYDARPVNCRRENSLDVEVCRRYRDDPDCPDSSLRLVRYDVIWGAAFAFLARWGPALLLLKPGAIEPLDVALSRTMTPGSPIGAEDAGGADHPAEP</sequence>
<dbReference type="InterPro" id="IPR005358">
    <property type="entry name" value="Puta_zinc/iron-chelating_dom"/>
</dbReference>
<dbReference type="Proteomes" id="UP000280296">
    <property type="component" value="Unassembled WGS sequence"/>
</dbReference>
<evidence type="ECO:0000313" key="2">
    <source>
        <dbReference type="EMBL" id="RUL88526.1"/>
    </source>
</evidence>
<evidence type="ECO:0000256" key="1">
    <source>
        <dbReference type="SAM" id="MobiDB-lite"/>
    </source>
</evidence>
<dbReference type="AlphaFoldDB" id="A0A432MN43"/>
<protein>
    <recommendedName>
        <fullName evidence="4">YkgJ family cysteine cluster protein</fullName>
    </recommendedName>
</protein>
<proteinExistence type="predicted"/>
<dbReference type="OrthoDB" id="259086at2"/>